<feature type="domain" description="ABC transmembrane type-1" evidence="8">
    <location>
        <begin position="94"/>
        <end position="309"/>
    </location>
</feature>
<keyword evidence="2 7" id="KW-0813">Transport</keyword>
<comment type="subcellular location">
    <subcellularLocation>
        <location evidence="1 7">Cell membrane</location>
        <topology evidence="1 7">Multi-pass membrane protein</topology>
    </subcellularLocation>
</comment>
<dbReference type="GO" id="GO:0005886">
    <property type="term" value="C:plasma membrane"/>
    <property type="evidence" value="ECO:0007669"/>
    <property type="project" value="UniProtKB-SubCell"/>
</dbReference>
<feature type="transmembrane region" description="Helical" evidence="7">
    <location>
        <begin position="228"/>
        <end position="246"/>
    </location>
</feature>
<protein>
    <submittedName>
        <fullName evidence="9">Protein lplB</fullName>
    </submittedName>
</protein>
<dbReference type="PROSITE" id="PS50928">
    <property type="entry name" value="ABC_TM1"/>
    <property type="match status" value="1"/>
</dbReference>
<feature type="transmembrane region" description="Helical" evidence="7">
    <location>
        <begin position="195"/>
        <end position="216"/>
    </location>
</feature>
<keyword evidence="5 7" id="KW-1133">Transmembrane helix</keyword>
<dbReference type="InterPro" id="IPR050809">
    <property type="entry name" value="UgpAE/MalFG_permease"/>
</dbReference>
<evidence type="ECO:0000256" key="4">
    <source>
        <dbReference type="ARBA" id="ARBA00022692"/>
    </source>
</evidence>
<dbReference type="Proteomes" id="UP000078454">
    <property type="component" value="Unassembled WGS sequence"/>
</dbReference>
<dbReference type="GO" id="GO:0055085">
    <property type="term" value="P:transmembrane transport"/>
    <property type="evidence" value="ECO:0007669"/>
    <property type="project" value="InterPro"/>
</dbReference>
<accession>A0A198AHE1</accession>
<evidence type="ECO:0000256" key="1">
    <source>
        <dbReference type="ARBA" id="ARBA00004651"/>
    </source>
</evidence>
<dbReference type="PANTHER" id="PTHR43227">
    <property type="entry name" value="BLL4140 PROTEIN"/>
    <property type="match status" value="1"/>
</dbReference>
<organism evidence="9 10">
    <name type="scientific">Paenibacillus oryzisoli</name>
    <dbReference type="NCBI Taxonomy" id="1850517"/>
    <lineage>
        <taxon>Bacteria</taxon>
        <taxon>Bacillati</taxon>
        <taxon>Bacillota</taxon>
        <taxon>Bacilli</taxon>
        <taxon>Bacillales</taxon>
        <taxon>Paenibacillaceae</taxon>
        <taxon>Paenibacillus</taxon>
    </lineage>
</organism>
<comment type="similarity">
    <text evidence="7">Belongs to the binding-protein-dependent transport system permease family.</text>
</comment>
<evidence type="ECO:0000256" key="2">
    <source>
        <dbReference type="ARBA" id="ARBA00022448"/>
    </source>
</evidence>
<feature type="transmembrane region" description="Helical" evidence="7">
    <location>
        <begin position="101"/>
        <end position="122"/>
    </location>
</feature>
<gene>
    <name evidence="9" type="ORF">A8708_18130</name>
</gene>
<dbReference type="CDD" id="cd06261">
    <property type="entry name" value="TM_PBP2"/>
    <property type="match status" value="1"/>
</dbReference>
<evidence type="ECO:0000313" key="10">
    <source>
        <dbReference type="Proteomes" id="UP000078454"/>
    </source>
</evidence>
<dbReference type="STRING" id="1850517.A8708_18130"/>
<evidence type="ECO:0000259" key="8">
    <source>
        <dbReference type="PROSITE" id="PS50928"/>
    </source>
</evidence>
<dbReference type="InterPro" id="IPR000515">
    <property type="entry name" value="MetI-like"/>
</dbReference>
<comment type="caution">
    <text evidence="9">The sequence shown here is derived from an EMBL/GenBank/DDBJ whole genome shotgun (WGS) entry which is preliminary data.</text>
</comment>
<evidence type="ECO:0000256" key="5">
    <source>
        <dbReference type="ARBA" id="ARBA00022989"/>
    </source>
</evidence>
<evidence type="ECO:0000256" key="7">
    <source>
        <dbReference type="RuleBase" id="RU363032"/>
    </source>
</evidence>
<sequence>MKQVHATALVNQPIQERKSYREASFLTFVLKNRALYIMLLPGILFFLVFRYVPLIGSVIAFKDYNIFAGIWRSEWVGFQWFEHLFTYPQFSRLIKNTLLISLYQIVFAFPAPILIAVLMNELKSVLYKRTIQTVLYLPHFLSWAIIYGLAYMMFSEQAGMLNQLVQAWGGEKLQILQSQEYFRTLIVGAGVWKEMGWSAIIFLAALAGISPSLYEAAKIDGANRWKQFLHITLPGLLPAISILLLLKIGNIMDVGFEQVYVFLTPLTIPVGDVLDTYSYRMGIISGQYSLTTAIGIFKSVIGFVLLVLANKVSKSTTGEGLY</sequence>
<dbReference type="InterPro" id="IPR035906">
    <property type="entry name" value="MetI-like_sf"/>
</dbReference>
<feature type="transmembrane region" description="Helical" evidence="7">
    <location>
        <begin position="288"/>
        <end position="309"/>
    </location>
</feature>
<dbReference type="AlphaFoldDB" id="A0A198AHE1"/>
<dbReference type="SUPFAM" id="SSF161098">
    <property type="entry name" value="MetI-like"/>
    <property type="match status" value="1"/>
</dbReference>
<proteinExistence type="inferred from homology"/>
<dbReference type="PANTHER" id="PTHR43227:SF11">
    <property type="entry name" value="BLL4140 PROTEIN"/>
    <property type="match status" value="1"/>
</dbReference>
<keyword evidence="6 7" id="KW-0472">Membrane</keyword>
<dbReference type="EMBL" id="LYPB01000050">
    <property type="protein sequence ID" value="OAS20490.1"/>
    <property type="molecule type" value="Genomic_DNA"/>
</dbReference>
<keyword evidence="10" id="KW-1185">Reference proteome</keyword>
<evidence type="ECO:0000313" key="9">
    <source>
        <dbReference type="EMBL" id="OAS20490.1"/>
    </source>
</evidence>
<keyword evidence="3" id="KW-1003">Cell membrane</keyword>
<keyword evidence="4 7" id="KW-0812">Transmembrane</keyword>
<feature type="transmembrane region" description="Helical" evidence="7">
    <location>
        <begin position="134"/>
        <end position="154"/>
    </location>
</feature>
<name>A0A198AHE1_9BACL</name>
<feature type="transmembrane region" description="Helical" evidence="7">
    <location>
        <begin position="34"/>
        <end position="52"/>
    </location>
</feature>
<evidence type="ECO:0000256" key="3">
    <source>
        <dbReference type="ARBA" id="ARBA00022475"/>
    </source>
</evidence>
<dbReference type="Pfam" id="PF00528">
    <property type="entry name" value="BPD_transp_1"/>
    <property type="match status" value="1"/>
</dbReference>
<dbReference type="RefSeq" id="WP_068663120.1">
    <property type="nucleotide sequence ID" value="NZ_LYPB01000050.1"/>
</dbReference>
<evidence type="ECO:0000256" key="6">
    <source>
        <dbReference type="ARBA" id="ARBA00023136"/>
    </source>
</evidence>
<reference evidence="9 10" key="1">
    <citation type="submission" date="2016-05" db="EMBL/GenBank/DDBJ databases">
        <title>Paenibacillus sp. 1ZS3-15 nov., isolated from the rhizosphere soil.</title>
        <authorList>
            <person name="Zhang X.X."/>
            <person name="Zhang J."/>
        </authorList>
    </citation>
    <scope>NUCLEOTIDE SEQUENCE [LARGE SCALE GENOMIC DNA]</scope>
    <source>
        <strain evidence="9 10">1ZS3-15</strain>
    </source>
</reference>
<dbReference type="Gene3D" id="1.10.3720.10">
    <property type="entry name" value="MetI-like"/>
    <property type="match status" value="1"/>
</dbReference>